<dbReference type="Proteomes" id="UP000321717">
    <property type="component" value="Unassembled WGS sequence"/>
</dbReference>
<dbReference type="AlphaFoldDB" id="A0A512HEM9"/>
<comment type="caution">
    <text evidence="2">The sequence shown here is derived from an EMBL/GenBank/DDBJ whole genome shotgun (WGS) entry which is preliminary data.</text>
</comment>
<reference evidence="2 3" key="1">
    <citation type="submission" date="2019-07" db="EMBL/GenBank/DDBJ databases">
        <title>Whole genome shotgun sequence of Rhizobium naphthalenivorans NBRC 107585.</title>
        <authorList>
            <person name="Hosoyama A."/>
            <person name="Uohara A."/>
            <person name="Ohji S."/>
            <person name="Ichikawa N."/>
        </authorList>
    </citation>
    <scope>NUCLEOTIDE SEQUENCE [LARGE SCALE GENOMIC DNA]</scope>
    <source>
        <strain evidence="2 3">NBRC 107585</strain>
    </source>
</reference>
<dbReference type="EMBL" id="BJZP01000003">
    <property type="protein sequence ID" value="GEO83902.1"/>
    <property type="molecule type" value="Genomic_DNA"/>
</dbReference>
<keyword evidence="1" id="KW-1133">Transmembrane helix</keyword>
<dbReference type="OrthoDB" id="8404520at2"/>
<keyword evidence="1" id="KW-0472">Membrane</keyword>
<evidence type="ECO:0000313" key="3">
    <source>
        <dbReference type="Proteomes" id="UP000321717"/>
    </source>
</evidence>
<dbReference type="RefSeq" id="WP_147178704.1">
    <property type="nucleotide sequence ID" value="NZ_BJZP01000003.1"/>
</dbReference>
<evidence type="ECO:0008006" key="4">
    <source>
        <dbReference type="Google" id="ProtNLM"/>
    </source>
</evidence>
<accession>A0A512HEM9</accession>
<keyword evidence="1" id="KW-0812">Transmembrane</keyword>
<name>A0A512HEM9_9HYPH</name>
<feature type="transmembrane region" description="Helical" evidence="1">
    <location>
        <begin position="21"/>
        <end position="40"/>
    </location>
</feature>
<organism evidence="2 3">
    <name type="scientific">Ciceribacter naphthalenivorans</name>
    <dbReference type="NCBI Taxonomy" id="1118451"/>
    <lineage>
        <taxon>Bacteria</taxon>
        <taxon>Pseudomonadati</taxon>
        <taxon>Pseudomonadota</taxon>
        <taxon>Alphaproteobacteria</taxon>
        <taxon>Hyphomicrobiales</taxon>
        <taxon>Rhizobiaceae</taxon>
        <taxon>Ciceribacter</taxon>
    </lineage>
</organism>
<sequence>MFLDDESSEARPWFQRMVQRGRIAFVGMFACTAILISLAANAHAGATPPSDAPAAVAAPIQTEPSGGGFVPTSHPSDELAVDPMATASTPISAPLLLSSSSPLSQPGKPMLSDRYILLGLLMLCFAAMAAGSLALWRRSLKEILRAEDKRHHA</sequence>
<protein>
    <recommendedName>
        <fullName evidence="4">Transmembrane protein</fullName>
    </recommendedName>
</protein>
<proteinExistence type="predicted"/>
<evidence type="ECO:0000256" key="1">
    <source>
        <dbReference type="SAM" id="Phobius"/>
    </source>
</evidence>
<evidence type="ECO:0000313" key="2">
    <source>
        <dbReference type="EMBL" id="GEO83902.1"/>
    </source>
</evidence>
<feature type="transmembrane region" description="Helical" evidence="1">
    <location>
        <begin position="115"/>
        <end position="136"/>
    </location>
</feature>
<gene>
    <name evidence="2" type="ORF">RNA01_08340</name>
</gene>
<keyword evidence="3" id="KW-1185">Reference proteome</keyword>